<dbReference type="InterPro" id="IPR002625">
    <property type="entry name" value="Smr_dom"/>
</dbReference>
<dbReference type="Proteomes" id="UP000585474">
    <property type="component" value="Unassembled WGS sequence"/>
</dbReference>
<feature type="region of interest" description="Disordered" evidence="2">
    <location>
        <begin position="42"/>
        <end position="72"/>
    </location>
</feature>
<keyword evidence="5" id="KW-1185">Reference proteome</keyword>
<feature type="compositionally biased region" description="Polar residues" evidence="2">
    <location>
        <begin position="426"/>
        <end position="438"/>
    </location>
</feature>
<dbReference type="PANTHER" id="PTHR47447">
    <property type="entry name" value="OS03G0856100 PROTEIN"/>
    <property type="match status" value="1"/>
</dbReference>
<name>A0A7J0GS56_9ERIC</name>
<feature type="region of interest" description="Disordered" evidence="2">
    <location>
        <begin position="376"/>
        <end position="438"/>
    </location>
</feature>
<evidence type="ECO:0000313" key="5">
    <source>
        <dbReference type="Proteomes" id="UP000585474"/>
    </source>
</evidence>
<keyword evidence="1" id="KW-0677">Repeat</keyword>
<feature type="compositionally biased region" description="Basic and acidic residues" evidence="2">
    <location>
        <begin position="376"/>
        <end position="395"/>
    </location>
</feature>
<evidence type="ECO:0000256" key="1">
    <source>
        <dbReference type="ARBA" id="ARBA00022737"/>
    </source>
</evidence>
<evidence type="ECO:0000313" key="4">
    <source>
        <dbReference type="EMBL" id="GFZ13647.1"/>
    </source>
</evidence>
<evidence type="ECO:0000259" key="3">
    <source>
        <dbReference type="PROSITE" id="PS50828"/>
    </source>
</evidence>
<comment type="caution">
    <text evidence="4">The sequence shown here is derived from an EMBL/GenBank/DDBJ whole genome shotgun (WGS) entry which is preliminary data.</text>
</comment>
<protein>
    <submittedName>
        <fullName evidence="4">S uncoupled 1</fullName>
    </submittedName>
</protein>
<feature type="domain" description="Smr" evidence="3">
    <location>
        <begin position="592"/>
        <end position="653"/>
    </location>
</feature>
<gene>
    <name evidence="4" type="ORF">Acr_23g0020320</name>
</gene>
<dbReference type="PROSITE" id="PS50828">
    <property type="entry name" value="SMR"/>
    <property type="match status" value="1"/>
</dbReference>
<reference evidence="4 5" key="1">
    <citation type="submission" date="2019-07" db="EMBL/GenBank/DDBJ databases">
        <title>De Novo Assembly of kiwifruit Actinidia rufa.</title>
        <authorList>
            <person name="Sugita-Konishi S."/>
            <person name="Sato K."/>
            <person name="Mori E."/>
            <person name="Abe Y."/>
            <person name="Kisaki G."/>
            <person name="Hamano K."/>
            <person name="Suezawa K."/>
            <person name="Otani M."/>
            <person name="Fukuda T."/>
            <person name="Manabe T."/>
            <person name="Gomi K."/>
            <person name="Tabuchi M."/>
            <person name="Akimitsu K."/>
            <person name="Kataoka I."/>
        </authorList>
    </citation>
    <scope>NUCLEOTIDE SEQUENCE [LARGE SCALE GENOMIC DNA]</scope>
    <source>
        <strain evidence="5">cv. Fuchu</strain>
    </source>
</reference>
<sequence>MEAIMRGILSLQPVREDEDGPRHHGFLGARLRRVELAMADDRDKVTPPSRIAAIKEEKRKSRATGPVQDGGYTRKIKTASLPLGAASYGGEATCGYERGLHHSYMEDFKKEIKRNLSGNSDMKQGKIAASLHKNHSDYVQRRGPKTLHGHLNCGVFGSFQEGESSSFMPKFESSNHDIGGETMKEFPSHPLQGKPFDQGRRNGDKPQALMFPMRRAHKRSKVDHCDCLMQQGQVGKSKEPRKGRMYVEAKASNSKKRRMGKAVNTEARPIYGVARACGYTLGNGVAKWTSRCTDGRLPIVLGMEFLDGVRAFPIPFADDHVHHGRRECMHGTWRGKHRSPRPCPPCNSIRRIIPFDWRPMPRFLHHSYKSGEFRVGPREACRHGQGGQKEEEAGKQEPAGEVSQFQAKGFKGQSAGRDNLCHGSSRRATSTPKESLTAIQGQDCAIPRNGDEGVAKLGRCNSFEEASLLLEELRLFDNQVYGVAHGLLVGHRENVWMQSLSFFDEVKQMDSSTASAFYNALTTCCGTLGREVLGTHYNVRFVYLWSGIYLMITLGCSLHLLEQLFFLFGAIVLKGNGSCLAAQYTLYCVFEGHELPKFLSILTGWGKHSKVVGDGALKRAIVKLLDGMGAPFRVAECNIGRFISTGALVAAWLRESGTLKVLILQDDRTQIESARLVHIPRLQTIPL</sequence>
<dbReference type="AlphaFoldDB" id="A0A7J0GS56"/>
<dbReference type="PANTHER" id="PTHR47447:SF29">
    <property type="entry name" value="PPR CONTAINING PLANT PROTEIN"/>
    <property type="match status" value="1"/>
</dbReference>
<proteinExistence type="predicted"/>
<organism evidence="4 5">
    <name type="scientific">Actinidia rufa</name>
    <dbReference type="NCBI Taxonomy" id="165716"/>
    <lineage>
        <taxon>Eukaryota</taxon>
        <taxon>Viridiplantae</taxon>
        <taxon>Streptophyta</taxon>
        <taxon>Embryophyta</taxon>
        <taxon>Tracheophyta</taxon>
        <taxon>Spermatophyta</taxon>
        <taxon>Magnoliopsida</taxon>
        <taxon>eudicotyledons</taxon>
        <taxon>Gunneridae</taxon>
        <taxon>Pentapetalae</taxon>
        <taxon>asterids</taxon>
        <taxon>Ericales</taxon>
        <taxon>Actinidiaceae</taxon>
        <taxon>Actinidia</taxon>
    </lineage>
</organism>
<accession>A0A7J0GS56</accession>
<evidence type="ECO:0000256" key="2">
    <source>
        <dbReference type="SAM" id="MobiDB-lite"/>
    </source>
</evidence>
<dbReference type="EMBL" id="BJWL01000023">
    <property type="protein sequence ID" value="GFZ13647.1"/>
    <property type="molecule type" value="Genomic_DNA"/>
</dbReference>
<dbReference type="OrthoDB" id="185373at2759"/>